<dbReference type="InterPro" id="IPR027417">
    <property type="entry name" value="P-loop_NTPase"/>
</dbReference>
<reference evidence="2 3" key="1">
    <citation type="submission" date="2016-02" db="EMBL/GenBank/DDBJ databases">
        <title>Complete genome of Sinomonas atrocyanea KCTC 3377.</title>
        <authorList>
            <person name="Kim K.M."/>
        </authorList>
    </citation>
    <scope>NUCLEOTIDE SEQUENCE [LARGE SCALE GENOMIC DNA]</scope>
    <source>
        <strain evidence="2 3">KCTC 3377</strain>
        <plasmid evidence="2 3">pSA01</plasmid>
    </source>
</reference>
<accession>A0A127A5I5</accession>
<dbReference type="PIRSF" id="PIRSF009320">
    <property type="entry name" value="Nuc_binding_HP_1000"/>
    <property type="match status" value="1"/>
</dbReference>
<dbReference type="Gene3D" id="3.40.50.300">
    <property type="entry name" value="P-loop containing nucleotide triphosphate hydrolases"/>
    <property type="match status" value="1"/>
</dbReference>
<protein>
    <submittedName>
        <fullName evidence="2">CobQ/CobB/MinD/ParA nucleotide binding domain protein</fullName>
    </submittedName>
</protein>
<dbReference type="InterPro" id="IPR002586">
    <property type="entry name" value="CobQ/CobB/MinD/ParA_Nub-bd_dom"/>
</dbReference>
<dbReference type="EMBL" id="CP014519">
    <property type="protein sequence ID" value="AMM34740.1"/>
    <property type="molecule type" value="Genomic_DNA"/>
</dbReference>
<keyword evidence="3" id="KW-1185">Reference proteome</keyword>
<dbReference type="Pfam" id="PF01656">
    <property type="entry name" value="CbiA"/>
    <property type="match status" value="1"/>
</dbReference>
<sequence>MIITIGSTKGGVGKSSLTVNLAAELARQEVRCVIVDADPTATSETWGRDRGERSPECPHVTVTPLRGAIRNTLMDLEEAYGTVLVDVGGHDSQEFRQAGVTSDLLIIPATTSQPDLDSLEKVSGLLEDFKTFNPQLNVRGVFNRIENWSDGRLKEARAYVSGDFPEIPFYDAVLHDRKAYQDVMRVGKGVIEWTDYKAKAEFQVLVKEIVDGQA</sequence>
<dbReference type="Proteomes" id="UP000070134">
    <property type="component" value="Plasmid pSA01"/>
</dbReference>
<evidence type="ECO:0000313" key="2">
    <source>
        <dbReference type="EMBL" id="AMM34740.1"/>
    </source>
</evidence>
<proteinExistence type="predicted"/>
<evidence type="ECO:0000259" key="1">
    <source>
        <dbReference type="Pfam" id="PF01656"/>
    </source>
</evidence>
<geneLocation type="plasmid" evidence="2 3">
    <name>pSA01</name>
</geneLocation>
<dbReference type="AlphaFoldDB" id="A0A127A5I5"/>
<name>A0A127A5I5_9MICC</name>
<organism evidence="2 3">
    <name type="scientific">Sinomonas atrocyanea</name>
    <dbReference type="NCBI Taxonomy" id="37927"/>
    <lineage>
        <taxon>Bacteria</taxon>
        <taxon>Bacillati</taxon>
        <taxon>Actinomycetota</taxon>
        <taxon>Actinomycetes</taxon>
        <taxon>Micrococcales</taxon>
        <taxon>Micrococcaceae</taxon>
        <taxon>Sinomonas</taxon>
    </lineage>
</organism>
<feature type="domain" description="CobQ/CobB/MinD/ParA nucleotide binding" evidence="1">
    <location>
        <begin position="3"/>
        <end position="180"/>
    </location>
</feature>
<dbReference type="PANTHER" id="PTHR13696:SF96">
    <property type="entry name" value="COBQ_COBB_MIND_PARA NUCLEOTIDE BINDING DOMAIN-CONTAINING PROTEIN"/>
    <property type="match status" value="1"/>
</dbReference>
<dbReference type="KEGG" id="satk:SA2016_4088"/>
<dbReference type="OrthoDB" id="3173068at2"/>
<dbReference type="SUPFAM" id="SSF52540">
    <property type="entry name" value="P-loop containing nucleoside triphosphate hydrolases"/>
    <property type="match status" value="1"/>
</dbReference>
<dbReference type="PANTHER" id="PTHR13696">
    <property type="entry name" value="P-LOOP CONTAINING NUCLEOSIDE TRIPHOSPHATE HYDROLASE"/>
    <property type="match status" value="1"/>
</dbReference>
<dbReference type="RefSeq" id="WP_066503007.1">
    <property type="nucleotide sequence ID" value="NZ_BJMO01000025.1"/>
</dbReference>
<keyword evidence="2" id="KW-0614">Plasmid</keyword>
<evidence type="ECO:0000313" key="3">
    <source>
        <dbReference type="Proteomes" id="UP000070134"/>
    </source>
</evidence>
<dbReference type="CDD" id="cd02042">
    <property type="entry name" value="ParAB_family"/>
    <property type="match status" value="1"/>
</dbReference>
<gene>
    <name evidence="2" type="ORF">SA2016_4088</name>
</gene>
<dbReference type="InterPro" id="IPR050678">
    <property type="entry name" value="DNA_Partitioning_ATPase"/>
</dbReference>